<keyword evidence="3" id="KW-1185">Reference proteome</keyword>
<evidence type="ECO:0000313" key="3">
    <source>
        <dbReference type="Proteomes" id="UP001500191"/>
    </source>
</evidence>
<proteinExistence type="predicted"/>
<accession>A0ABN1C7R6</accession>
<name>A0ABN1C7R6_9DEIO</name>
<organism evidence="2 3">
    <name type="scientific">Deinococcus depolymerans</name>
    <dbReference type="NCBI Taxonomy" id="392408"/>
    <lineage>
        <taxon>Bacteria</taxon>
        <taxon>Thermotogati</taxon>
        <taxon>Deinococcota</taxon>
        <taxon>Deinococci</taxon>
        <taxon>Deinococcales</taxon>
        <taxon>Deinococcaceae</taxon>
        <taxon>Deinococcus</taxon>
    </lineage>
</organism>
<sequence>MFETKTRPAASIKTAATRKEKSETAAPRGAVSTSQQVPPAPRQVPAGRIQVRPATTGGAVEQRTAVPASTRPSLRPTTPPPGYILNKTTGTPRTDLDNVQLRKARAWYQANAEQYTPEVIRQIQKKLDLPQTGIVDHAFLNNVGVWQASFDLLLASGRGIPVSADTESFNFPANGVLTPEQLAKMFPSGLSRPESMIRYVKDIEKIVQNWDTLDTAGKRASAIKTLLNQYSQGNGFPAPNLQSVQMNPGRSGSFSSTSWRIKINAASLNDTMNPEQIRETMATLYHEARHAEQNFMSVRLMLGAGMTPAQIGEQTGIPKEVITAAARKPVNPASVQGIVANEFYQSSFGAYAKARNKTMSDLNTRYNEMLAARASLSNLEEKRRKAAKALASAATPTLRTERQQDMQQLDAQISAARTREATATRNYNTIYAAYRALPGERDAWDAEGALPVVRYRNGIK</sequence>
<dbReference type="EMBL" id="BAAADB010000019">
    <property type="protein sequence ID" value="GAA0513537.1"/>
    <property type="molecule type" value="Genomic_DNA"/>
</dbReference>
<comment type="caution">
    <text evidence="2">The sequence shown here is derived from an EMBL/GenBank/DDBJ whole genome shotgun (WGS) entry which is preliminary data.</text>
</comment>
<protein>
    <submittedName>
        <fullName evidence="2">Uncharacterized protein</fullName>
    </submittedName>
</protein>
<feature type="region of interest" description="Disordered" evidence="1">
    <location>
        <begin position="1"/>
        <end position="94"/>
    </location>
</feature>
<evidence type="ECO:0000256" key="1">
    <source>
        <dbReference type="SAM" id="MobiDB-lite"/>
    </source>
</evidence>
<feature type="compositionally biased region" description="Low complexity" evidence="1">
    <location>
        <begin position="67"/>
        <end position="76"/>
    </location>
</feature>
<dbReference type="Proteomes" id="UP001500191">
    <property type="component" value="Unassembled WGS sequence"/>
</dbReference>
<reference evidence="2 3" key="1">
    <citation type="journal article" date="2019" name="Int. J. Syst. Evol. Microbiol.">
        <title>The Global Catalogue of Microorganisms (GCM) 10K type strain sequencing project: providing services to taxonomists for standard genome sequencing and annotation.</title>
        <authorList>
            <consortium name="The Broad Institute Genomics Platform"/>
            <consortium name="The Broad Institute Genome Sequencing Center for Infectious Disease"/>
            <person name="Wu L."/>
            <person name="Ma J."/>
        </authorList>
    </citation>
    <scope>NUCLEOTIDE SEQUENCE [LARGE SCALE GENOMIC DNA]</scope>
    <source>
        <strain evidence="2 3">JCM 14368</strain>
    </source>
</reference>
<evidence type="ECO:0000313" key="2">
    <source>
        <dbReference type="EMBL" id="GAA0513537.1"/>
    </source>
</evidence>
<gene>
    <name evidence="2" type="ORF">GCM10008937_21600</name>
</gene>